<name>A0A0H5RX85_9MYCO</name>
<keyword evidence="2" id="KW-1185">Reference proteome</keyword>
<dbReference type="Proteomes" id="UP000199147">
    <property type="component" value="Unassembled WGS sequence"/>
</dbReference>
<evidence type="ECO:0000313" key="2">
    <source>
        <dbReference type="Proteomes" id="UP000199147"/>
    </source>
</evidence>
<dbReference type="InterPro" id="IPR029066">
    <property type="entry name" value="PLP-binding_barrel"/>
</dbReference>
<organism evidence="1 2">
    <name type="scientific">Mycolicibacterium neworleansense</name>
    <dbReference type="NCBI Taxonomy" id="146018"/>
    <lineage>
        <taxon>Bacteria</taxon>
        <taxon>Bacillati</taxon>
        <taxon>Actinomycetota</taxon>
        <taxon>Actinomycetes</taxon>
        <taxon>Mycobacteriales</taxon>
        <taxon>Mycobacteriaceae</taxon>
        <taxon>Mycolicibacterium</taxon>
    </lineage>
</organism>
<dbReference type="STRING" id="146018.BN2156_05328"/>
<dbReference type="Gene3D" id="3.20.20.10">
    <property type="entry name" value="Alanine racemase"/>
    <property type="match status" value="1"/>
</dbReference>
<accession>A0A0H5RX85</accession>
<dbReference type="EMBL" id="CWKH01000003">
    <property type="protein sequence ID" value="CRZ18426.1"/>
    <property type="molecule type" value="Genomic_DNA"/>
</dbReference>
<reference evidence="2" key="1">
    <citation type="submission" date="2015-07" db="EMBL/GenBank/DDBJ databases">
        <authorList>
            <person name="Urmite Genomes"/>
        </authorList>
    </citation>
    <scope>NUCLEOTIDE SEQUENCE [LARGE SCALE GENOMIC DNA]</scope>
    <source>
        <strain evidence="2">type strain: ATCC 49404</strain>
    </source>
</reference>
<evidence type="ECO:0000313" key="1">
    <source>
        <dbReference type="EMBL" id="CRZ18426.1"/>
    </source>
</evidence>
<proteinExistence type="predicted"/>
<protein>
    <submittedName>
        <fullName evidence="1">LysA_1</fullName>
    </submittedName>
</protein>
<sequence length="243" mass="26024">MMTTSYLVRPQTVLDEAVVVRRCALWRSAFKGMSVSYPAELLAFDPAATWIRRHRVTVDVVTAAEFNLALASGIRPEQLVMHPRSAAAMARAGLGQAARLVIDSDEQAAALARGARRLEHVFVGAGDGMAAAVAEVLSQRQLDLVGLHCTADPSHDPIGLGALRATVADMARIRCGHSVLLRRISLAGLDGGLFGLQPWALRRVAEAFGEVLDEQCARYRLPRPALTVAPSVHALLPPDINAA</sequence>
<gene>
    <name evidence="1" type="ORF">BN2156_05328</name>
</gene>
<dbReference type="AlphaFoldDB" id="A0A0H5RX85"/>
<dbReference type="SUPFAM" id="SSF51419">
    <property type="entry name" value="PLP-binding barrel"/>
    <property type="match status" value="1"/>
</dbReference>